<proteinExistence type="predicted"/>
<keyword evidence="3" id="KW-0472">Membrane</keyword>
<accession>A0A1V0DX08</accession>
<dbReference type="KEGG" id="vg:62679248"/>
<dbReference type="EMBL" id="KY249644">
    <property type="protein sequence ID" value="ARB05695.1"/>
    <property type="molecule type" value="Genomic_DNA"/>
</dbReference>
<feature type="domain" description="Tape measure protein N-terminal" evidence="4">
    <location>
        <begin position="296"/>
        <end position="483"/>
    </location>
</feature>
<evidence type="ECO:0000259" key="4">
    <source>
        <dbReference type="Pfam" id="PF20155"/>
    </source>
</evidence>
<keyword evidence="1" id="KW-1188">Viral release from host cell</keyword>
<dbReference type="RefSeq" id="YP_009997103.1">
    <property type="nucleotide sequence ID" value="NC_052968.1"/>
</dbReference>
<feature type="transmembrane region" description="Helical" evidence="3">
    <location>
        <begin position="600"/>
        <end position="626"/>
    </location>
</feature>
<feature type="coiled-coil region" evidence="2">
    <location>
        <begin position="50"/>
        <end position="127"/>
    </location>
</feature>
<dbReference type="NCBIfam" id="TIGR02675">
    <property type="entry name" value="tape_meas_nterm"/>
    <property type="match status" value="1"/>
</dbReference>
<protein>
    <submittedName>
        <fullName evidence="5">Tape measure protein</fullName>
    </submittedName>
</protein>
<sequence length="649" mass="69102">MTIFQAQAQAAATSLNRQDTALRKIKDNIKGLDAAVKGATGEQSRLSTQITRTKSSLDQQEQSVARAEAAYVELALSARQADAQLAELSQRSLGRLDEQLVEQGIAASRAKAEFNELDAEARKLRSAIGAVGVPTREMAAALAFAAQKADEAQFAFLLQQETLERMGRAYRDVQGDLQSTAAVSARFEQEQRELSTAMRKVADDGLRQRNVLRGLNDTYTQAASVSNRLEQTTRGVAAANERGASATSRMAAAYREFYGDSRRSLSLLQRIRGEVLSLVAAYGGLYGAIEVLRGTVEAYQTLEAAQARLSVAVGGDQDLAAQELDFVRRTADRLGISFGVLSQEYSKFAIATKETRLEGEATRKIFLAVAEAARVNRSSTSEMAGVLTALTQIVSKGAVQMEELRQQLGDRLPGAIRIMADGLGVTTERLIEMMEAGEVTSDALLPFADELTKRFGPGLADALKSTSTAIGRLGNEAFEALLRFGQAGFLEAFTDLALTITDTLKSADFQAFSDNASAAMAKLVNFIGFAIENFRVLAAVITAFIGLRLTPIVLAVAATFRDFAREVKVAGVALATTGAQAQGATGRLAAMTGAVGRLRIALTGLLSTTGIGLLVAAIGAGIALWATEADNATEALVEHEAIVDQVKNT</sequence>
<dbReference type="GeneID" id="62679248"/>
<keyword evidence="3" id="KW-1133">Transmembrane helix</keyword>
<evidence type="ECO:0000256" key="1">
    <source>
        <dbReference type="ARBA" id="ARBA00022465"/>
    </source>
</evidence>
<keyword evidence="1" id="KW-1245">Viral tail assembly</keyword>
<name>A0A1V0DX08_9CAUD</name>
<evidence type="ECO:0000313" key="6">
    <source>
        <dbReference type="Proteomes" id="UP000225878"/>
    </source>
</evidence>
<keyword evidence="2" id="KW-0175">Coiled coil</keyword>
<keyword evidence="3" id="KW-0812">Transmembrane</keyword>
<reference evidence="5" key="1">
    <citation type="submission" date="2016-11" db="EMBL/GenBank/DDBJ databases">
        <title>The complete genome sequence of Cyanosiphovirus S-ESS1.</title>
        <authorList>
            <person name="Han Y."/>
        </authorList>
    </citation>
    <scope>NUCLEOTIDE SEQUENCE [LARGE SCALE GENOMIC DNA]</scope>
</reference>
<evidence type="ECO:0000256" key="3">
    <source>
        <dbReference type="SAM" id="Phobius"/>
    </source>
</evidence>
<evidence type="ECO:0000256" key="2">
    <source>
        <dbReference type="SAM" id="Coils"/>
    </source>
</evidence>
<dbReference type="Pfam" id="PF20155">
    <property type="entry name" value="TMP_3"/>
    <property type="match status" value="1"/>
</dbReference>
<keyword evidence="6" id="KW-1185">Reference proteome</keyword>
<dbReference type="GO" id="GO:0098003">
    <property type="term" value="P:viral tail assembly"/>
    <property type="evidence" value="ECO:0007669"/>
    <property type="project" value="UniProtKB-KW"/>
</dbReference>
<dbReference type="InterPro" id="IPR013491">
    <property type="entry name" value="Tape_meas_N"/>
</dbReference>
<evidence type="ECO:0000313" key="5">
    <source>
        <dbReference type="EMBL" id="ARB05695.1"/>
    </source>
</evidence>
<feature type="transmembrane region" description="Helical" evidence="3">
    <location>
        <begin position="536"/>
        <end position="558"/>
    </location>
</feature>
<organism evidence="5">
    <name type="scientific">Synechococcus virus S-ESS1</name>
    <dbReference type="NCBI Taxonomy" id="1964565"/>
    <lineage>
        <taxon>Viruses</taxon>
        <taxon>Duplodnaviria</taxon>
        <taxon>Heunggongvirae</taxon>
        <taxon>Uroviricota</taxon>
        <taxon>Caudoviricetes</taxon>
        <taxon>Casjensviridae</taxon>
        <taxon>Sessunavirus</taxon>
        <taxon>Sessunavirus SESS1</taxon>
    </lineage>
</organism>
<dbReference type="Proteomes" id="UP000225878">
    <property type="component" value="Segment"/>
</dbReference>